<evidence type="ECO:0000313" key="3">
    <source>
        <dbReference type="Proteomes" id="UP000001369"/>
    </source>
</evidence>
<dbReference type="CDD" id="cd02440">
    <property type="entry name" value="AdoMet_MTases"/>
    <property type="match status" value="1"/>
</dbReference>
<dbReference type="STRING" id="204536.SULAZ_1398"/>
<dbReference type="RefSeq" id="WP_012674507.1">
    <property type="nucleotide sequence ID" value="NC_012438.1"/>
</dbReference>
<keyword evidence="2" id="KW-0489">Methyltransferase</keyword>
<dbReference type="KEGG" id="saf:SULAZ_1398"/>
<dbReference type="eggNOG" id="COG2226">
    <property type="taxonomic scope" value="Bacteria"/>
</dbReference>
<gene>
    <name evidence="2" type="ordered locus">SULAZ_1398</name>
</gene>
<evidence type="ECO:0000259" key="1">
    <source>
        <dbReference type="Pfam" id="PF08241"/>
    </source>
</evidence>
<dbReference type="InterPro" id="IPR013216">
    <property type="entry name" value="Methyltransf_11"/>
</dbReference>
<protein>
    <submittedName>
        <fullName evidence="2">Methyltransferase domain family protein</fullName>
    </submittedName>
</protein>
<dbReference type="GO" id="GO:0032259">
    <property type="term" value="P:methylation"/>
    <property type="evidence" value="ECO:0007669"/>
    <property type="project" value="UniProtKB-KW"/>
</dbReference>
<dbReference type="EMBL" id="CP001229">
    <property type="protein sequence ID" value="ACN99189.1"/>
    <property type="molecule type" value="Genomic_DNA"/>
</dbReference>
<dbReference type="PANTHER" id="PTHR43591:SF24">
    <property type="entry name" value="2-METHOXY-6-POLYPRENYL-1,4-BENZOQUINOL METHYLASE, MITOCHONDRIAL"/>
    <property type="match status" value="1"/>
</dbReference>
<dbReference type="GO" id="GO:0008757">
    <property type="term" value="F:S-adenosylmethionine-dependent methyltransferase activity"/>
    <property type="evidence" value="ECO:0007669"/>
    <property type="project" value="InterPro"/>
</dbReference>
<dbReference type="Proteomes" id="UP000001369">
    <property type="component" value="Chromosome"/>
</dbReference>
<name>C1DW77_SULAA</name>
<dbReference type="HOGENOM" id="CLU_046586_2_3_0"/>
<sequence length="237" mass="26847">MSISKSRVKTSFTKAIKSYENHIYVQKQTAVKLSELSKDLEGFGIDLGCGTGILSTLLDKNVIGLDISFSMAKSYKDKNLKVVVGDIENIPFKANTFDFAVSNFALHWTNLEKSFKEISRVLKKEGKFLFCMPIENSFKVVEEILGEKNFDFVSVETLLKMLSYNFDIQYLETKEYNLEFKSGLDLLLHLHLTGSSVGKVGSTVGEKRKIYKKFSSYKKPLTLNFNVVFIKAVNLQS</sequence>
<organism evidence="2 3">
    <name type="scientific">Sulfurihydrogenibium azorense (strain DSM 15241 / OCM 825 / Az-Fu1)</name>
    <dbReference type="NCBI Taxonomy" id="204536"/>
    <lineage>
        <taxon>Bacteria</taxon>
        <taxon>Pseudomonadati</taxon>
        <taxon>Aquificota</taxon>
        <taxon>Aquificia</taxon>
        <taxon>Aquificales</taxon>
        <taxon>Hydrogenothermaceae</taxon>
        <taxon>Sulfurihydrogenibium</taxon>
    </lineage>
</organism>
<dbReference type="InterPro" id="IPR029063">
    <property type="entry name" value="SAM-dependent_MTases_sf"/>
</dbReference>
<accession>C1DW77</accession>
<keyword evidence="2" id="KW-0808">Transferase</keyword>
<proteinExistence type="predicted"/>
<feature type="domain" description="Methyltransferase type 11" evidence="1">
    <location>
        <begin position="46"/>
        <end position="130"/>
    </location>
</feature>
<dbReference type="AlphaFoldDB" id="C1DW77"/>
<dbReference type="PANTHER" id="PTHR43591">
    <property type="entry name" value="METHYLTRANSFERASE"/>
    <property type="match status" value="1"/>
</dbReference>
<dbReference type="SUPFAM" id="SSF53335">
    <property type="entry name" value="S-adenosyl-L-methionine-dependent methyltransferases"/>
    <property type="match status" value="1"/>
</dbReference>
<dbReference type="Gene3D" id="3.40.50.150">
    <property type="entry name" value="Vaccinia Virus protein VP39"/>
    <property type="match status" value="1"/>
</dbReference>
<keyword evidence="3" id="KW-1185">Reference proteome</keyword>
<evidence type="ECO:0000313" key="2">
    <source>
        <dbReference type="EMBL" id="ACN99189.1"/>
    </source>
</evidence>
<dbReference type="Pfam" id="PF08241">
    <property type="entry name" value="Methyltransf_11"/>
    <property type="match status" value="1"/>
</dbReference>
<reference evidence="2 3" key="1">
    <citation type="journal article" date="2009" name="J. Bacteriol.">
        <title>Complete and draft genome sequences of six members of the Aquificales.</title>
        <authorList>
            <person name="Reysenbach A.L."/>
            <person name="Hamamura N."/>
            <person name="Podar M."/>
            <person name="Griffiths E."/>
            <person name="Ferreira S."/>
            <person name="Hochstein R."/>
            <person name="Heidelberg J."/>
            <person name="Johnson J."/>
            <person name="Mead D."/>
            <person name="Pohorille A."/>
            <person name="Sarmiento M."/>
            <person name="Schweighofer K."/>
            <person name="Seshadri R."/>
            <person name="Voytek M.A."/>
        </authorList>
    </citation>
    <scope>NUCLEOTIDE SEQUENCE [LARGE SCALE GENOMIC DNA]</scope>
    <source>
        <strain evidence="3">Az-Fu1 / DSM 15241 / OCM 825</strain>
    </source>
</reference>